<dbReference type="InterPro" id="IPR011990">
    <property type="entry name" value="TPR-like_helical_dom_sf"/>
</dbReference>
<dbReference type="PROSITE" id="PS50005">
    <property type="entry name" value="TPR"/>
    <property type="match status" value="1"/>
</dbReference>
<name>A0A841HRN6_9GAMM</name>
<dbReference type="AlphaFoldDB" id="A0A841HRN6"/>
<evidence type="ECO:0000256" key="3">
    <source>
        <dbReference type="PROSITE-ProRule" id="PRU00339"/>
    </source>
</evidence>
<dbReference type="Gene3D" id="1.25.40.10">
    <property type="entry name" value="Tetratricopeptide repeat domain"/>
    <property type="match status" value="1"/>
</dbReference>
<feature type="repeat" description="TPR" evidence="3">
    <location>
        <begin position="160"/>
        <end position="193"/>
    </location>
</feature>
<dbReference type="InterPro" id="IPR051685">
    <property type="entry name" value="Ycf3/AcsC/BcsC/TPR_MFPF"/>
</dbReference>
<evidence type="ECO:0000256" key="1">
    <source>
        <dbReference type="ARBA" id="ARBA00022737"/>
    </source>
</evidence>
<gene>
    <name evidence="5" type="ORF">HNQ60_004902</name>
</gene>
<keyword evidence="2 3" id="KW-0802">TPR repeat</keyword>
<feature type="region of interest" description="Disordered" evidence="4">
    <location>
        <begin position="43"/>
        <end position="63"/>
    </location>
</feature>
<organism evidence="5 6">
    <name type="scientific">Povalibacter uvarum</name>
    <dbReference type="NCBI Taxonomy" id="732238"/>
    <lineage>
        <taxon>Bacteria</taxon>
        <taxon>Pseudomonadati</taxon>
        <taxon>Pseudomonadota</taxon>
        <taxon>Gammaproteobacteria</taxon>
        <taxon>Steroidobacterales</taxon>
        <taxon>Steroidobacteraceae</taxon>
        <taxon>Povalibacter</taxon>
    </lineage>
</organism>
<dbReference type="Proteomes" id="UP000588068">
    <property type="component" value="Unassembled WGS sequence"/>
</dbReference>
<feature type="compositionally biased region" description="Low complexity" evidence="4">
    <location>
        <begin position="48"/>
        <end position="63"/>
    </location>
</feature>
<evidence type="ECO:0000256" key="2">
    <source>
        <dbReference type="ARBA" id="ARBA00022803"/>
    </source>
</evidence>
<dbReference type="Pfam" id="PF00515">
    <property type="entry name" value="TPR_1"/>
    <property type="match status" value="1"/>
</dbReference>
<evidence type="ECO:0000256" key="4">
    <source>
        <dbReference type="SAM" id="MobiDB-lite"/>
    </source>
</evidence>
<dbReference type="PROSITE" id="PS50293">
    <property type="entry name" value="TPR_REGION"/>
    <property type="match status" value="1"/>
</dbReference>
<dbReference type="InterPro" id="IPR019734">
    <property type="entry name" value="TPR_rpt"/>
</dbReference>
<comment type="caution">
    <text evidence="5">The sequence shown here is derived from an EMBL/GenBank/DDBJ whole genome shotgun (WGS) entry which is preliminary data.</text>
</comment>
<evidence type="ECO:0000313" key="5">
    <source>
        <dbReference type="EMBL" id="MBB6096011.1"/>
    </source>
</evidence>
<dbReference type="SUPFAM" id="SSF48452">
    <property type="entry name" value="TPR-like"/>
    <property type="match status" value="1"/>
</dbReference>
<dbReference type="PANTHER" id="PTHR44943">
    <property type="entry name" value="CELLULOSE SYNTHASE OPERON PROTEIN C"/>
    <property type="match status" value="1"/>
</dbReference>
<accession>A0A841HRN6</accession>
<dbReference type="SMART" id="SM00028">
    <property type="entry name" value="TPR"/>
    <property type="match status" value="3"/>
</dbReference>
<keyword evidence="1" id="KW-0677">Repeat</keyword>
<sequence>MFRRFAEAVSCEQRAVSQSGAALLNGVLVASALLGLAACGSEPRKPDAVPQATEAAAAPTAKSSSAAAQSKTAVADAATGAAAPVEVPVPPEAQQQFDSAVAAMAGNAAAAEQTFRTLGDNYPAYAGPLLNIAILQTKAGKLEDAEKTLSSAIARNSNSAAAYNQLGIVNRRMGRFKEADEAYQRALQIDPNYALAHLNLGVLCDLYLQQPQRALESYERYLSLSASPDAKVAAWVTELKTRLGSQQRSASAE</sequence>
<dbReference type="EMBL" id="JACHHZ010000006">
    <property type="protein sequence ID" value="MBB6096011.1"/>
    <property type="molecule type" value="Genomic_DNA"/>
</dbReference>
<evidence type="ECO:0000313" key="6">
    <source>
        <dbReference type="Proteomes" id="UP000588068"/>
    </source>
</evidence>
<dbReference type="PANTHER" id="PTHR44943:SF8">
    <property type="entry name" value="TPR REPEAT-CONTAINING PROTEIN MJ0263"/>
    <property type="match status" value="1"/>
</dbReference>
<protein>
    <submittedName>
        <fullName evidence="5">Tetratricopeptide (TPR) repeat protein</fullName>
    </submittedName>
</protein>
<reference evidence="5 6" key="1">
    <citation type="submission" date="2020-08" db="EMBL/GenBank/DDBJ databases">
        <title>Genomic Encyclopedia of Type Strains, Phase IV (KMG-IV): sequencing the most valuable type-strain genomes for metagenomic binning, comparative biology and taxonomic classification.</title>
        <authorList>
            <person name="Goeker M."/>
        </authorList>
    </citation>
    <scope>NUCLEOTIDE SEQUENCE [LARGE SCALE GENOMIC DNA]</scope>
    <source>
        <strain evidence="5 6">DSM 26723</strain>
    </source>
</reference>
<keyword evidence="6" id="KW-1185">Reference proteome</keyword>
<proteinExistence type="predicted"/>